<dbReference type="Proteomes" id="UP001596492">
    <property type="component" value="Unassembled WGS sequence"/>
</dbReference>
<dbReference type="PANTHER" id="PTHR34653">
    <property type="match status" value="1"/>
</dbReference>
<evidence type="ECO:0000313" key="5">
    <source>
        <dbReference type="EMBL" id="MFC7291781.1"/>
    </source>
</evidence>
<evidence type="ECO:0000256" key="2">
    <source>
        <dbReference type="ARBA" id="ARBA00009272"/>
    </source>
</evidence>
<accession>A0ABW2ILM7</accession>
<reference evidence="6" key="1">
    <citation type="journal article" date="2019" name="Int. J. Syst. Evol. Microbiol.">
        <title>The Global Catalogue of Microorganisms (GCM) 10K type strain sequencing project: providing services to taxonomists for standard genome sequencing and annotation.</title>
        <authorList>
            <consortium name="The Broad Institute Genomics Platform"/>
            <consortium name="The Broad Institute Genome Sequencing Center for Infectious Disease"/>
            <person name="Wu L."/>
            <person name="Ma J."/>
        </authorList>
    </citation>
    <scope>NUCLEOTIDE SEQUENCE [LARGE SCALE GENOMIC DNA]</scope>
    <source>
        <strain evidence="6">CCUG 51308</strain>
    </source>
</reference>
<keyword evidence="6" id="KW-1185">Reference proteome</keyword>
<keyword evidence="5" id="KW-0966">Cell projection</keyword>
<protein>
    <recommendedName>
        <fullName evidence="4">Flagellar hook-basal body complex protein FliE</fullName>
    </recommendedName>
</protein>
<dbReference type="PANTHER" id="PTHR34653:SF1">
    <property type="entry name" value="FLAGELLAR HOOK-BASAL BODY COMPLEX PROTEIN FLIE"/>
    <property type="match status" value="1"/>
</dbReference>
<sequence>MEIGTAAANAYMKAAQSAVKVEGGADELSGISGQPFGQFLDAAISKTTGAASQAENAITSAAMGNADLVDVVTAVAAAEATLETVVAVRDQVIKAYQEVMRMPI</sequence>
<comment type="caution">
    <text evidence="5">The sequence shown here is derived from an EMBL/GenBank/DDBJ whole genome shotgun (WGS) entry which is preliminary data.</text>
</comment>
<evidence type="ECO:0000256" key="4">
    <source>
        <dbReference type="HAMAP-Rule" id="MF_00724"/>
    </source>
</evidence>
<gene>
    <name evidence="4" type="primary">fliE</name>
    <name evidence="5" type="ORF">ACFQS8_09160</name>
</gene>
<dbReference type="EMBL" id="JBHTBR010000005">
    <property type="protein sequence ID" value="MFC7291781.1"/>
    <property type="molecule type" value="Genomic_DNA"/>
</dbReference>
<keyword evidence="5" id="KW-0969">Cilium</keyword>
<evidence type="ECO:0000256" key="3">
    <source>
        <dbReference type="ARBA" id="ARBA00023143"/>
    </source>
</evidence>
<proteinExistence type="inferred from homology"/>
<dbReference type="RefSeq" id="WP_382167023.1">
    <property type="nucleotide sequence ID" value="NZ_JBHTBR010000005.1"/>
</dbReference>
<organism evidence="5 6">
    <name type="scientific">Hirschia litorea</name>
    <dbReference type="NCBI Taxonomy" id="1199156"/>
    <lineage>
        <taxon>Bacteria</taxon>
        <taxon>Pseudomonadati</taxon>
        <taxon>Pseudomonadota</taxon>
        <taxon>Alphaproteobacteria</taxon>
        <taxon>Hyphomonadales</taxon>
        <taxon>Hyphomonadaceae</taxon>
        <taxon>Hirschia</taxon>
    </lineage>
</organism>
<evidence type="ECO:0000313" key="6">
    <source>
        <dbReference type="Proteomes" id="UP001596492"/>
    </source>
</evidence>
<dbReference type="InterPro" id="IPR001624">
    <property type="entry name" value="FliE"/>
</dbReference>
<name>A0ABW2ILM7_9PROT</name>
<dbReference type="Pfam" id="PF02049">
    <property type="entry name" value="FliE"/>
    <property type="match status" value="1"/>
</dbReference>
<evidence type="ECO:0000256" key="1">
    <source>
        <dbReference type="ARBA" id="ARBA00004117"/>
    </source>
</evidence>
<dbReference type="HAMAP" id="MF_00724">
    <property type="entry name" value="FliE"/>
    <property type="match status" value="1"/>
</dbReference>
<keyword evidence="5" id="KW-0282">Flagellum</keyword>
<keyword evidence="3 4" id="KW-0975">Bacterial flagellum</keyword>
<comment type="subcellular location">
    <subcellularLocation>
        <location evidence="1 4">Bacterial flagellum basal body</location>
    </subcellularLocation>
</comment>
<comment type="similarity">
    <text evidence="2 4">Belongs to the FliE family.</text>
</comment>